<dbReference type="EC" id="2.7.11.1" evidence="2"/>
<dbReference type="InterPro" id="IPR011009">
    <property type="entry name" value="Kinase-like_dom_sf"/>
</dbReference>
<dbReference type="InterPro" id="IPR000719">
    <property type="entry name" value="Prot_kinase_dom"/>
</dbReference>
<dbReference type="FunFam" id="1.10.510.10:FF:000441">
    <property type="entry name" value="Serine/threonine protein kinase"/>
    <property type="match status" value="1"/>
</dbReference>
<feature type="compositionally biased region" description="Polar residues" evidence="12">
    <location>
        <begin position="539"/>
        <end position="548"/>
    </location>
</feature>
<evidence type="ECO:0000256" key="8">
    <source>
        <dbReference type="ARBA" id="ARBA00022777"/>
    </source>
</evidence>
<comment type="catalytic activity">
    <reaction evidence="11">
        <text>L-seryl-[protein] + ATP = O-phospho-L-seryl-[protein] + ADP + H(+)</text>
        <dbReference type="Rhea" id="RHEA:17989"/>
        <dbReference type="Rhea" id="RHEA-COMP:9863"/>
        <dbReference type="Rhea" id="RHEA-COMP:11604"/>
        <dbReference type="ChEBI" id="CHEBI:15378"/>
        <dbReference type="ChEBI" id="CHEBI:29999"/>
        <dbReference type="ChEBI" id="CHEBI:30616"/>
        <dbReference type="ChEBI" id="CHEBI:83421"/>
        <dbReference type="ChEBI" id="CHEBI:456216"/>
        <dbReference type="EC" id="2.7.11.1"/>
    </reaction>
</comment>
<evidence type="ECO:0000256" key="7">
    <source>
        <dbReference type="ARBA" id="ARBA00022741"/>
    </source>
</evidence>
<feature type="region of interest" description="Disordered" evidence="12">
    <location>
        <begin position="746"/>
        <end position="966"/>
    </location>
</feature>
<dbReference type="OrthoDB" id="2018507at2759"/>
<name>A0A3N4LGD8_9PEZI</name>
<keyword evidence="8" id="KW-0418">Kinase</keyword>
<dbReference type="InterPro" id="IPR008271">
    <property type="entry name" value="Ser/Thr_kinase_AS"/>
</dbReference>
<evidence type="ECO:0000259" key="13">
    <source>
        <dbReference type="PROSITE" id="PS50011"/>
    </source>
</evidence>
<dbReference type="PANTHER" id="PTHR22967">
    <property type="entry name" value="SERINE/THREONINE PROTEIN KINASE"/>
    <property type="match status" value="1"/>
</dbReference>
<dbReference type="SUPFAM" id="SSF56112">
    <property type="entry name" value="Protein kinase-like (PK-like)"/>
    <property type="match status" value="1"/>
</dbReference>
<feature type="compositionally biased region" description="Basic and acidic residues" evidence="12">
    <location>
        <begin position="796"/>
        <end position="813"/>
    </location>
</feature>
<dbReference type="Gene3D" id="1.10.510.10">
    <property type="entry name" value="Transferase(Phosphotransferase) domain 1"/>
    <property type="match status" value="1"/>
</dbReference>
<evidence type="ECO:0000313" key="15">
    <source>
        <dbReference type="Proteomes" id="UP000267821"/>
    </source>
</evidence>
<dbReference type="PROSITE" id="PS50011">
    <property type="entry name" value="PROTEIN_KINASE_DOM"/>
    <property type="match status" value="1"/>
</dbReference>
<feature type="compositionally biased region" description="Polar residues" evidence="12">
    <location>
        <begin position="582"/>
        <end position="620"/>
    </location>
</feature>
<protein>
    <recommendedName>
        <fullName evidence="2">non-specific serine/threonine protein kinase</fullName>
        <ecNumber evidence="2">2.7.11.1</ecNumber>
    </recommendedName>
</protein>
<feature type="compositionally biased region" description="Polar residues" evidence="12">
    <location>
        <begin position="514"/>
        <end position="530"/>
    </location>
</feature>
<evidence type="ECO:0000256" key="2">
    <source>
        <dbReference type="ARBA" id="ARBA00012513"/>
    </source>
</evidence>
<feature type="compositionally biased region" description="Basic and acidic residues" evidence="12">
    <location>
        <begin position="477"/>
        <end position="491"/>
    </location>
</feature>
<dbReference type="PROSITE" id="PS00108">
    <property type="entry name" value="PROTEIN_KINASE_ST"/>
    <property type="match status" value="1"/>
</dbReference>
<evidence type="ECO:0000256" key="6">
    <source>
        <dbReference type="ARBA" id="ARBA00022679"/>
    </source>
</evidence>
<keyword evidence="9" id="KW-0067">ATP-binding</keyword>
<keyword evidence="15" id="KW-1185">Reference proteome</keyword>
<evidence type="ECO:0000256" key="1">
    <source>
        <dbReference type="ARBA" id="ARBA00004496"/>
    </source>
</evidence>
<keyword evidence="6" id="KW-0808">Transferase</keyword>
<comment type="catalytic activity">
    <reaction evidence="10">
        <text>L-threonyl-[protein] + ATP = O-phospho-L-threonyl-[protein] + ADP + H(+)</text>
        <dbReference type="Rhea" id="RHEA:46608"/>
        <dbReference type="Rhea" id="RHEA-COMP:11060"/>
        <dbReference type="Rhea" id="RHEA-COMP:11605"/>
        <dbReference type="ChEBI" id="CHEBI:15378"/>
        <dbReference type="ChEBI" id="CHEBI:30013"/>
        <dbReference type="ChEBI" id="CHEBI:30616"/>
        <dbReference type="ChEBI" id="CHEBI:61977"/>
        <dbReference type="ChEBI" id="CHEBI:456216"/>
        <dbReference type="EC" id="2.7.11.1"/>
    </reaction>
</comment>
<dbReference type="Pfam" id="PF00069">
    <property type="entry name" value="Pkinase"/>
    <property type="match status" value="1"/>
</dbReference>
<organism evidence="14 15">
    <name type="scientific">Terfezia boudieri ATCC MYA-4762</name>
    <dbReference type="NCBI Taxonomy" id="1051890"/>
    <lineage>
        <taxon>Eukaryota</taxon>
        <taxon>Fungi</taxon>
        <taxon>Dikarya</taxon>
        <taxon>Ascomycota</taxon>
        <taxon>Pezizomycotina</taxon>
        <taxon>Pezizomycetes</taxon>
        <taxon>Pezizales</taxon>
        <taxon>Pezizaceae</taxon>
        <taxon>Terfezia</taxon>
    </lineage>
</organism>
<dbReference type="GO" id="GO:0004674">
    <property type="term" value="F:protein serine/threonine kinase activity"/>
    <property type="evidence" value="ECO:0007669"/>
    <property type="project" value="UniProtKB-KW"/>
</dbReference>
<keyword evidence="5" id="KW-0597">Phosphoprotein</keyword>
<comment type="subcellular location">
    <subcellularLocation>
        <location evidence="1">Cytoplasm</location>
    </subcellularLocation>
</comment>
<feature type="region of interest" description="Disordered" evidence="12">
    <location>
        <begin position="643"/>
        <end position="662"/>
    </location>
</feature>
<evidence type="ECO:0000256" key="4">
    <source>
        <dbReference type="ARBA" id="ARBA00022527"/>
    </source>
</evidence>
<evidence type="ECO:0000313" key="14">
    <source>
        <dbReference type="EMBL" id="RPB21950.1"/>
    </source>
</evidence>
<accession>A0A3N4LGD8</accession>
<feature type="region of interest" description="Disordered" evidence="12">
    <location>
        <begin position="582"/>
        <end position="625"/>
    </location>
</feature>
<feature type="region of interest" description="Disordered" evidence="12">
    <location>
        <begin position="467"/>
        <end position="563"/>
    </location>
</feature>
<evidence type="ECO:0000256" key="10">
    <source>
        <dbReference type="ARBA" id="ARBA00047899"/>
    </source>
</evidence>
<keyword evidence="7" id="KW-0547">Nucleotide-binding</keyword>
<keyword evidence="4" id="KW-0723">Serine/threonine-protein kinase</keyword>
<dbReference type="InParanoid" id="A0A3N4LGD8"/>
<dbReference type="Proteomes" id="UP000267821">
    <property type="component" value="Unassembled WGS sequence"/>
</dbReference>
<sequence>MAASAFGHVSSSMPGSNYVAPPIAPPGTFPPGTLITVGAHKCTIERYLSEGGFAHVYLVRLARAVNGSEVAVLKRVAVPDKDALANMRTEVETMKRLKGHRHIVTYIDSHASHLKGGGYEVFLLMEYCSGGGLIDFMNTRLQNRLTEPEVLSIISDIAEGVACMHYLQPPLLHRDLKVENVLIATSRRFVLCDFGSCSAVREPASSLAECRLLEEDIQKHTTLQYRSPEMVDVYRKLPIDEKSDIWALGVLLYKLCYYTTPFEEQGQLAILNASFKFPSYPLFSDRLKNLIASMLRESPFQRPNIYQVLRDICSMRGKEVPVKDIYKGGTAQAKLTDRPQHTVQMNPAPSVIAYQAPQAPQKTILPDIVPMRRGRPTKSPHSGVTASPQVRAISSDPFVALDNTTHASLPLQDELSARFPSVEQFSLLHDSGTKFDFKEFNPDSPTAFPPTAPTKDLSTRVMERLADDAFLQPPVTSEKKSPVEDTGRDLIESGQSGVRPALYQPQPQRPPMVSTGTMTSPTHSPSQSPDKLNMKVSEALSQPYSRPQSRSHERYVPSTTTATTTVTATNASQRPAYLEAYRSTSQTTPRHTVSSRPSLESYRPSSSMEIHGNGTRSKAPSSKIRPASVYIESNLDFLRDLDSPVKDKETTPPPTSGLLTPGHGMQQNFTGHSISSQRSDHIESNVDFLRAMENESDAAKGGSKADRRSTSGSFVGKHVKRASMPSISLSNTKTLLAGKFGEAFRRFEGNGNGEPNRTSSPPNDNYLGSITGSGPASEISNDEPWEITGTEGISSEARREMEKRMLVQEEERVAAAAAKYKKEVSSRAPADGFLQQSSSSRASSIQNKVKALLSENRAPTPRTAEGYGQYTDEAHYRSQQQQQQPQQDKLSLRPSTVAKSEKMTRGDSYGEYDRDGNRGSAARSSSELSQAVLKPRIRTSTEKLAKPNLANTSPTRPAPPPKPHKLRELDVAAITIKNKGDAVGGRRWRNPKSDEVSLDLQDEDFVGDPDEWQRNFNQRYPSLSGLEMVETVVGNGKKS</sequence>
<gene>
    <name evidence="14" type="ORF">L211DRAFT_413614</name>
</gene>
<dbReference type="GO" id="GO:0005737">
    <property type="term" value="C:cytoplasm"/>
    <property type="evidence" value="ECO:0007669"/>
    <property type="project" value="UniProtKB-SubCell"/>
</dbReference>
<proteinExistence type="predicted"/>
<dbReference type="SMART" id="SM00220">
    <property type="entry name" value="S_TKc"/>
    <property type="match status" value="1"/>
</dbReference>
<evidence type="ECO:0000256" key="9">
    <source>
        <dbReference type="ARBA" id="ARBA00022840"/>
    </source>
</evidence>
<feature type="domain" description="Protein kinase" evidence="13">
    <location>
        <begin position="42"/>
        <end position="314"/>
    </location>
</feature>
<dbReference type="CDD" id="cd14037">
    <property type="entry name" value="STKc_NAK_like"/>
    <property type="match status" value="1"/>
</dbReference>
<evidence type="ECO:0000256" key="5">
    <source>
        <dbReference type="ARBA" id="ARBA00022553"/>
    </source>
</evidence>
<feature type="compositionally biased region" description="Polar residues" evidence="12">
    <location>
        <begin position="753"/>
        <end position="774"/>
    </location>
</feature>
<evidence type="ECO:0000256" key="12">
    <source>
        <dbReference type="SAM" id="MobiDB-lite"/>
    </source>
</evidence>
<reference evidence="14 15" key="1">
    <citation type="journal article" date="2018" name="Nat. Ecol. Evol.">
        <title>Pezizomycetes genomes reveal the molecular basis of ectomycorrhizal truffle lifestyle.</title>
        <authorList>
            <person name="Murat C."/>
            <person name="Payen T."/>
            <person name="Noel B."/>
            <person name="Kuo A."/>
            <person name="Morin E."/>
            <person name="Chen J."/>
            <person name="Kohler A."/>
            <person name="Krizsan K."/>
            <person name="Balestrini R."/>
            <person name="Da Silva C."/>
            <person name="Montanini B."/>
            <person name="Hainaut M."/>
            <person name="Levati E."/>
            <person name="Barry K.W."/>
            <person name="Belfiori B."/>
            <person name="Cichocki N."/>
            <person name="Clum A."/>
            <person name="Dockter R.B."/>
            <person name="Fauchery L."/>
            <person name="Guy J."/>
            <person name="Iotti M."/>
            <person name="Le Tacon F."/>
            <person name="Lindquist E.A."/>
            <person name="Lipzen A."/>
            <person name="Malagnac F."/>
            <person name="Mello A."/>
            <person name="Molinier V."/>
            <person name="Miyauchi S."/>
            <person name="Poulain J."/>
            <person name="Riccioni C."/>
            <person name="Rubini A."/>
            <person name="Sitrit Y."/>
            <person name="Splivallo R."/>
            <person name="Traeger S."/>
            <person name="Wang M."/>
            <person name="Zifcakova L."/>
            <person name="Wipf D."/>
            <person name="Zambonelli A."/>
            <person name="Paolocci F."/>
            <person name="Nowrousian M."/>
            <person name="Ottonello S."/>
            <person name="Baldrian P."/>
            <person name="Spatafora J.W."/>
            <person name="Henrissat B."/>
            <person name="Nagy L.G."/>
            <person name="Aury J.M."/>
            <person name="Wincker P."/>
            <person name="Grigoriev I.V."/>
            <person name="Bonfante P."/>
            <person name="Martin F.M."/>
        </authorList>
    </citation>
    <scope>NUCLEOTIDE SEQUENCE [LARGE SCALE GENOMIC DNA]</scope>
    <source>
        <strain evidence="14 15">ATCC MYA-4762</strain>
    </source>
</reference>
<dbReference type="PANTHER" id="PTHR22967:SF57">
    <property type="entry name" value="AUXILIN, ISOFORM A-RELATED"/>
    <property type="match status" value="1"/>
</dbReference>
<dbReference type="EMBL" id="ML121556">
    <property type="protein sequence ID" value="RPB21950.1"/>
    <property type="molecule type" value="Genomic_DNA"/>
</dbReference>
<dbReference type="GO" id="GO:0000147">
    <property type="term" value="P:actin cortical patch assembly"/>
    <property type="evidence" value="ECO:0007669"/>
    <property type="project" value="TreeGrafter"/>
</dbReference>
<dbReference type="AlphaFoldDB" id="A0A3N4LGD8"/>
<evidence type="ECO:0000256" key="11">
    <source>
        <dbReference type="ARBA" id="ARBA00048679"/>
    </source>
</evidence>
<dbReference type="GO" id="GO:0007015">
    <property type="term" value="P:actin filament organization"/>
    <property type="evidence" value="ECO:0007669"/>
    <property type="project" value="TreeGrafter"/>
</dbReference>
<dbReference type="STRING" id="1051890.A0A3N4LGD8"/>
<evidence type="ECO:0000256" key="3">
    <source>
        <dbReference type="ARBA" id="ARBA00022490"/>
    </source>
</evidence>
<keyword evidence="3" id="KW-0963">Cytoplasm</keyword>
<dbReference type="GO" id="GO:0005524">
    <property type="term" value="F:ATP binding"/>
    <property type="evidence" value="ECO:0007669"/>
    <property type="project" value="UniProtKB-KW"/>
</dbReference>